<proteinExistence type="predicted"/>
<dbReference type="EMBL" id="JXMU01000007">
    <property type="protein sequence ID" value="KPB01809.1"/>
    <property type="molecule type" value="Genomic_DNA"/>
</dbReference>
<reference evidence="2 3" key="1">
    <citation type="submission" date="2015-01" db="EMBL/GenBank/DDBJ databases">
        <title>Ahrensia donghaiensis sp. nov., a novel dimethylsulphoniopropionate-cleavage bacterium isolated from seawater and emended descriptions of the genus Ahrensia and Ahrensia kielensis.</title>
        <authorList>
            <person name="Liu J."/>
        </authorList>
    </citation>
    <scope>NUCLEOTIDE SEQUENCE [LARGE SCALE GENOMIC DNA]</scope>
    <source>
        <strain evidence="2 3">LZD062</strain>
    </source>
</reference>
<gene>
    <name evidence="2" type="ORF">SU32_05380</name>
</gene>
<evidence type="ECO:0000313" key="2">
    <source>
        <dbReference type="EMBL" id="KPB01809.1"/>
    </source>
</evidence>
<dbReference type="Proteomes" id="UP000038011">
    <property type="component" value="Unassembled WGS sequence"/>
</dbReference>
<dbReference type="OrthoDB" id="7848349at2"/>
<evidence type="ECO:0008006" key="4">
    <source>
        <dbReference type="Google" id="ProtNLM"/>
    </source>
</evidence>
<name>A0A0M9GNQ0_9HYPH</name>
<dbReference type="AlphaFoldDB" id="A0A0M9GNQ0"/>
<accession>A0A0M9GNQ0</accession>
<keyword evidence="1" id="KW-0812">Transmembrane</keyword>
<comment type="caution">
    <text evidence="2">The sequence shown here is derived from an EMBL/GenBank/DDBJ whole genome shotgun (WGS) entry which is preliminary data.</text>
</comment>
<evidence type="ECO:0000313" key="3">
    <source>
        <dbReference type="Proteomes" id="UP000038011"/>
    </source>
</evidence>
<dbReference type="STRING" id="1514904.SU32_05380"/>
<dbReference type="PATRIC" id="fig|1514904.3.peg.3100"/>
<sequence length="184" mass="20827">MPETTIQHAAENMHPDGGAKILRYFSTFLFVMALFSCLALAFLSVDAVRMVIFGADGQATIVDMRTDTYRTVRTYGGGSGTVLDARMRTDYYVTYKFAVDGQQFQRERRVSEAFYRELSTDEQFPVRYLLGNPEENYIDRNWVSWSIITPALIAIVLFGTGYLFRRVAKIAAKNAALNQEDSAN</sequence>
<protein>
    <recommendedName>
        <fullName evidence="4">DUF3592 domain-containing protein</fullName>
    </recommendedName>
</protein>
<evidence type="ECO:0000256" key="1">
    <source>
        <dbReference type="SAM" id="Phobius"/>
    </source>
</evidence>
<feature type="transmembrane region" description="Helical" evidence="1">
    <location>
        <begin position="21"/>
        <end position="43"/>
    </location>
</feature>
<feature type="transmembrane region" description="Helical" evidence="1">
    <location>
        <begin position="142"/>
        <end position="164"/>
    </location>
</feature>
<keyword evidence="1" id="KW-0472">Membrane</keyword>
<keyword evidence="3" id="KW-1185">Reference proteome</keyword>
<organism evidence="2 3">
    <name type="scientific">Ahrensia marina</name>
    <dbReference type="NCBI Taxonomy" id="1514904"/>
    <lineage>
        <taxon>Bacteria</taxon>
        <taxon>Pseudomonadati</taxon>
        <taxon>Pseudomonadota</taxon>
        <taxon>Alphaproteobacteria</taxon>
        <taxon>Hyphomicrobiales</taxon>
        <taxon>Ahrensiaceae</taxon>
        <taxon>Ahrensia</taxon>
    </lineage>
</organism>
<keyword evidence="1" id="KW-1133">Transmembrane helix</keyword>
<dbReference type="RefSeq" id="WP_053998329.1">
    <property type="nucleotide sequence ID" value="NZ_JXMU01000007.1"/>
</dbReference>